<keyword evidence="1" id="KW-0812">Transmembrane</keyword>
<dbReference type="AlphaFoldDB" id="A0A9X2YBG4"/>
<organism evidence="2 3">
    <name type="scientific">[Mycobacterium] manitobense</name>
    <dbReference type="NCBI Taxonomy" id="190147"/>
    <lineage>
        <taxon>Bacteria</taxon>
        <taxon>Bacillati</taxon>
        <taxon>Actinomycetota</taxon>
        <taxon>Actinomycetes</taxon>
        <taxon>Mycobacteriales</taxon>
        <taxon>Mycobacteriaceae</taxon>
        <taxon>Mycolicibacterium</taxon>
    </lineage>
</organism>
<accession>A0A9X2YBG4</accession>
<evidence type="ECO:0000256" key="1">
    <source>
        <dbReference type="SAM" id="Phobius"/>
    </source>
</evidence>
<evidence type="ECO:0000313" key="2">
    <source>
        <dbReference type="EMBL" id="MCV7171502.1"/>
    </source>
</evidence>
<comment type="caution">
    <text evidence="2">The sequence shown here is derived from an EMBL/GenBank/DDBJ whole genome shotgun (WGS) entry which is preliminary data.</text>
</comment>
<reference evidence="2" key="1">
    <citation type="submission" date="2020-07" db="EMBL/GenBank/DDBJ databases">
        <authorList>
            <person name="Pettersson B.M.F."/>
            <person name="Behra P.R.K."/>
            <person name="Ramesh M."/>
            <person name="Das S."/>
            <person name="Dasgupta S."/>
            <person name="Kirsebom L.A."/>
        </authorList>
    </citation>
    <scope>NUCLEOTIDE SEQUENCE</scope>
    <source>
        <strain evidence="2">DSM 44615</strain>
    </source>
</reference>
<dbReference type="Proteomes" id="UP001140293">
    <property type="component" value="Unassembled WGS sequence"/>
</dbReference>
<feature type="transmembrane region" description="Helical" evidence="1">
    <location>
        <begin position="24"/>
        <end position="47"/>
    </location>
</feature>
<evidence type="ECO:0000313" key="3">
    <source>
        <dbReference type="Proteomes" id="UP001140293"/>
    </source>
</evidence>
<reference evidence="2" key="2">
    <citation type="journal article" date="2022" name="BMC Genomics">
        <title>Comparative genome analysis of mycobacteria focusing on tRNA and non-coding RNA.</title>
        <authorList>
            <person name="Behra P.R.K."/>
            <person name="Pettersson B.M.F."/>
            <person name="Ramesh M."/>
            <person name="Das S."/>
            <person name="Dasgupta S."/>
            <person name="Kirsebom L.A."/>
        </authorList>
    </citation>
    <scope>NUCLEOTIDE SEQUENCE</scope>
    <source>
        <strain evidence="2">DSM 44615</strain>
    </source>
</reference>
<feature type="non-terminal residue" evidence="2">
    <location>
        <position position="100"/>
    </location>
</feature>
<keyword evidence="3" id="KW-1185">Reference proteome</keyword>
<protein>
    <submittedName>
        <fullName evidence="2">Alpha/beta hydrolase</fullName>
    </submittedName>
</protein>
<proteinExistence type="predicted"/>
<dbReference type="EMBL" id="JACKSJ010000135">
    <property type="protein sequence ID" value="MCV7171502.1"/>
    <property type="molecule type" value="Genomic_DNA"/>
</dbReference>
<keyword evidence="2" id="KW-0378">Hydrolase</keyword>
<gene>
    <name evidence="2" type="ORF">H7I41_16430</name>
</gene>
<keyword evidence="1" id="KW-1133">Transmembrane helix</keyword>
<name>A0A9X2YBG4_9MYCO</name>
<sequence>MNLLEWRDRPSTVQFGPASWQTRLLNALSAIFVRPVLGVLTVLGLVINRIRPATLQRARLDIIDAPMRVLRPLRGTVVTPTRLPDCPAEWVVAPGSADSD</sequence>
<dbReference type="GO" id="GO:0016787">
    <property type="term" value="F:hydrolase activity"/>
    <property type="evidence" value="ECO:0007669"/>
    <property type="project" value="UniProtKB-KW"/>
</dbReference>
<keyword evidence="1" id="KW-0472">Membrane</keyword>